<proteinExistence type="predicted"/>
<evidence type="ECO:0000313" key="3">
    <source>
        <dbReference type="Proteomes" id="UP001066276"/>
    </source>
</evidence>
<protein>
    <submittedName>
        <fullName evidence="2">Uncharacterized protein</fullName>
    </submittedName>
</protein>
<organism evidence="2 3">
    <name type="scientific">Pleurodeles waltl</name>
    <name type="common">Iberian ribbed newt</name>
    <dbReference type="NCBI Taxonomy" id="8319"/>
    <lineage>
        <taxon>Eukaryota</taxon>
        <taxon>Metazoa</taxon>
        <taxon>Chordata</taxon>
        <taxon>Craniata</taxon>
        <taxon>Vertebrata</taxon>
        <taxon>Euteleostomi</taxon>
        <taxon>Amphibia</taxon>
        <taxon>Batrachia</taxon>
        <taxon>Caudata</taxon>
        <taxon>Salamandroidea</taxon>
        <taxon>Salamandridae</taxon>
        <taxon>Pleurodelinae</taxon>
        <taxon>Pleurodeles</taxon>
    </lineage>
</organism>
<name>A0AAV7PIP9_PLEWA</name>
<evidence type="ECO:0000256" key="1">
    <source>
        <dbReference type="SAM" id="MobiDB-lite"/>
    </source>
</evidence>
<reference evidence="2" key="1">
    <citation type="journal article" date="2022" name="bioRxiv">
        <title>Sequencing and chromosome-scale assembly of the giantPleurodeles waltlgenome.</title>
        <authorList>
            <person name="Brown T."/>
            <person name="Elewa A."/>
            <person name="Iarovenko S."/>
            <person name="Subramanian E."/>
            <person name="Araus A.J."/>
            <person name="Petzold A."/>
            <person name="Susuki M."/>
            <person name="Suzuki K.-i.T."/>
            <person name="Hayashi T."/>
            <person name="Toyoda A."/>
            <person name="Oliveira C."/>
            <person name="Osipova E."/>
            <person name="Leigh N.D."/>
            <person name="Simon A."/>
            <person name="Yun M.H."/>
        </authorList>
    </citation>
    <scope>NUCLEOTIDE SEQUENCE</scope>
    <source>
        <strain evidence="2">20211129_DDA</strain>
        <tissue evidence="2">Liver</tissue>
    </source>
</reference>
<keyword evidence="3" id="KW-1185">Reference proteome</keyword>
<accession>A0AAV7PIP9</accession>
<dbReference type="EMBL" id="JANPWB010000011">
    <property type="protein sequence ID" value="KAJ1127082.1"/>
    <property type="molecule type" value="Genomic_DNA"/>
</dbReference>
<comment type="caution">
    <text evidence="2">The sequence shown here is derived from an EMBL/GenBank/DDBJ whole genome shotgun (WGS) entry which is preliminary data.</text>
</comment>
<evidence type="ECO:0000313" key="2">
    <source>
        <dbReference type="EMBL" id="KAJ1127082.1"/>
    </source>
</evidence>
<dbReference type="AlphaFoldDB" id="A0AAV7PIP9"/>
<feature type="compositionally biased region" description="Basic and acidic residues" evidence="1">
    <location>
        <begin position="76"/>
        <end position="92"/>
    </location>
</feature>
<gene>
    <name evidence="2" type="ORF">NDU88_005488</name>
</gene>
<dbReference type="Proteomes" id="UP001066276">
    <property type="component" value="Chromosome 7"/>
</dbReference>
<sequence>MRHAFWQTDAPATLRTESGTESRFSLHGNALPGRHGNIDTTSLTWNLDIRVPDAVKIDDGLRARCVVEEEEDAERAEEKPRGGFGKAEETSN</sequence>
<feature type="region of interest" description="Disordered" evidence="1">
    <location>
        <begin position="68"/>
        <end position="92"/>
    </location>
</feature>